<comment type="caution">
    <text evidence="4">The sequence shown here is derived from an EMBL/GenBank/DDBJ whole genome shotgun (WGS) entry which is preliminary data.</text>
</comment>
<dbReference type="PANTHER" id="PTHR46825:SF11">
    <property type="entry name" value="PENICILLIN-BINDING PROTEIN 4"/>
    <property type="match status" value="1"/>
</dbReference>
<dbReference type="EMBL" id="JAGEVG010000016">
    <property type="protein sequence ID" value="MBO3099350.1"/>
    <property type="molecule type" value="Genomic_DNA"/>
</dbReference>
<gene>
    <name evidence="4" type="ORF">J4051_13800</name>
</gene>
<protein>
    <submittedName>
        <fullName evidence="4">Beta-lactamase family protein</fullName>
    </submittedName>
</protein>
<dbReference type="InterPro" id="IPR050491">
    <property type="entry name" value="AmpC-like"/>
</dbReference>
<comment type="subcellular location">
    <subcellularLocation>
        <location evidence="1">Membrane</location>
    </subcellularLocation>
</comment>
<keyword evidence="5" id="KW-1185">Reference proteome</keyword>
<evidence type="ECO:0000256" key="1">
    <source>
        <dbReference type="ARBA" id="ARBA00004370"/>
    </source>
</evidence>
<feature type="domain" description="Beta-lactamase-related" evidence="3">
    <location>
        <begin position="48"/>
        <end position="355"/>
    </location>
</feature>
<keyword evidence="2" id="KW-0472">Membrane</keyword>
<name>A0ABS3SUF7_9FLAO</name>
<dbReference type="RefSeq" id="WP_208234465.1">
    <property type="nucleotide sequence ID" value="NZ_JAGEVG010000016.1"/>
</dbReference>
<dbReference type="PROSITE" id="PS51257">
    <property type="entry name" value="PROKAR_LIPOPROTEIN"/>
    <property type="match status" value="1"/>
</dbReference>
<evidence type="ECO:0000256" key="2">
    <source>
        <dbReference type="ARBA" id="ARBA00023136"/>
    </source>
</evidence>
<sequence>MGKFNLFLPLTVVVLMLSCKDNKGTTQPTDTLYTSQLDAYFSNNMPADEPGGAILIMKGDSIIFSKGYGLADLELNTKIDDHTLFNVGSISKTFVSNAILMLQDEGKLSIEDNMAKYFPNFKNKAIAEKVKIKHLITHTSGLQDNRETKTDSLFYLTAKDVENWYPTTQAENLNFEPGTRYEYSNPAYNALALIIEEVTDMKWQKYIADNIFEPSGMKTSTITDGPHPESGVSHGYIQNNGKWIEKDYGEEPTFAAAGNGGVWSSVNELAKYELALQEHKFISDSILIDSRAIKPWPNWQDATPPFIGWSWFIGKTTDGLKTVGHTGSQGGFLCNYVTVPEKNITFIILCNTPRDVDGFTEYITKWLIKNKWL</sequence>
<dbReference type="Pfam" id="PF00144">
    <property type="entry name" value="Beta-lactamase"/>
    <property type="match status" value="1"/>
</dbReference>
<dbReference type="PANTHER" id="PTHR46825">
    <property type="entry name" value="D-ALANYL-D-ALANINE-CARBOXYPEPTIDASE/ENDOPEPTIDASE AMPH"/>
    <property type="match status" value="1"/>
</dbReference>
<dbReference type="Gene3D" id="3.40.710.10">
    <property type="entry name" value="DD-peptidase/beta-lactamase superfamily"/>
    <property type="match status" value="1"/>
</dbReference>
<reference evidence="4 5" key="1">
    <citation type="submission" date="2021-03" db="EMBL/GenBank/DDBJ databases">
        <title>Gelidibacter sp. nov., isolated from costal sediment.</title>
        <authorList>
            <person name="Lun K.-Y."/>
        </authorList>
    </citation>
    <scope>NUCLEOTIDE SEQUENCE [LARGE SCALE GENOMIC DNA]</scope>
    <source>
        <strain evidence="4 5">DF109</strain>
    </source>
</reference>
<evidence type="ECO:0000259" key="3">
    <source>
        <dbReference type="Pfam" id="PF00144"/>
    </source>
</evidence>
<dbReference type="InterPro" id="IPR001466">
    <property type="entry name" value="Beta-lactam-related"/>
</dbReference>
<organism evidence="4 5">
    <name type="scientific">Gelidibacter pelagius</name>
    <dbReference type="NCBI Taxonomy" id="2819985"/>
    <lineage>
        <taxon>Bacteria</taxon>
        <taxon>Pseudomonadati</taxon>
        <taxon>Bacteroidota</taxon>
        <taxon>Flavobacteriia</taxon>
        <taxon>Flavobacteriales</taxon>
        <taxon>Flavobacteriaceae</taxon>
        <taxon>Gelidibacter</taxon>
    </lineage>
</organism>
<dbReference type="Proteomes" id="UP000681315">
    <property type="component" value="Unassembled WGS sequence"/>
</dbReference>
<evidence type="ECO:0000313" key="4">
    <source>
        <dbReference type="EMBL" id="MBO3099350.1"/>
    </source>
</evidence>
<dbReference type="InterPro" id="IPR012338">
    <property type="entry name" value="Beta-lactam/transpept-like"/>
</dbReference>
<evidence type="ECO:0000313" key="5">
    <source>
        <dbReference type="Proteomes" id="UP000681315"/>
    </source>
</evidence>
<proteinExistence type="predicted"/>
<dbReference type="SUPFAM" id="SSF56601">
    <property type="entry name" value="beta-lactamase/transpeptidase-like"/>
    <property type="match status" value="1"/>
</dbReference>
<accession>A0ABS3SUF7</accession>